<dbReference type="PANTHER" id="PTHR42103">
    <property type="entry name" value="ALPHA/BETA-HYDROLASES SUPERFAMILY PROTEIN"/>
    <property type="match status" value="1"/>
</dbReference>
<feature type="compositionally biased region" description="Basic and acidic residues" evidence="1">
    <location>
        <begin position="235"/>
        <end position="245"/>
    </location>
</feature>
<dbReference type="AlphaFoldDB" id="A0A9P9DXF9"/>
<evidence type="ECO:0000256" key="1">
    <source>
        <dbReference type="SAM" id="MobiDB-lite"/>
    </source>
</evidence>
<protein>
    <submittedName>
        <fullName evidence="2">Uncharacterized protein</fullName>
    </submittedName>
</protein>
<dbReference type="InterPro" id="IPR029058">
    <property type="entry name" value="AB_hydrolase_fold"/>
</dbReference>
<keyword evidence="3" id="KW-1185">Reference proteome</keyword>
<proteinExistence type="predicted"/>
<feature type="region of interest" description="Disordered" evidence="1">
    <location>
        <begin position="209"/>
        <end position="245"/>
    </location>
</feature>
<evidence type="ECO:0000313" key="2">
    <source>
        <dbReference type="EMBL" id="KAH7126996.1"/>
    </source>
</evidence>
<evidence type="ECO:0000313" key="3">
    <source>
        <dbReference type="Proteomes" id="UP000700596"/>
    </source>
</evidence>
<name>A0A9P9DXF9_9PLEO</name>
<reference evidence="2" key="1">
    <citation type="journal article" date="2021" name="Nat. Commun.">
        <title>Genetic determinants of endophytism in the Arabidopsis root mycobiome.</title>
        <authorList>
            <person name="Mesny F."/>
            <person name="Miyauchi S."/>
            <person name="Thiergart T."/>
            <person name="Pickel B."/>
            <person name="Atanasova L."/>
            <person name="Karlsson M."/>
            <person name="Huettel B."/>
            <person name="Barry K.W."/>
            <person name="Haridas S."/>
            <person name="Chen C."/>
            <person name="Bauer D."/>
            <person name="Andreopoulos W."/>
            <person name="Pangilinan J."/>
            <person name="LaButti K."/>
            <person name="Riley R."/>
            <person name="Lipzen A."/>
            <person name="Clum A."/>
            <person name="Drula E."/>
            <person name="Henrissat B."/>
            <person name="Kohler A."/>
            <person name="Grigoriev I.V."/>
            <person name="Martin F.M."/>
            <person name="Hacquard S."/>
        </authorList>
    </citation>
    <scope>NUCLEOTIDE SEQUENCE</scope>
    <source>
        <strain evidence="2">MPI-CAGE-CH-0243</strain>
    </source>
</reference>
<dbReference type="PANTHER" id="PTHR42103:SF2">
    <property type="entry name" value="AB HYDROLASE-1 DOMAIN-CONTAINING PROTEIN"/>
    <property type="match status" value="1"/>
</dbReference>
<gene>
    <name evidence="2" type="ORF">B0J11DRAFT_549789</name>
</gene>
<dbReference type="OrthoDB" id="10260961at2759"/>
<sequence length="392" mass="43768">MHHPPQPHYSFTIPSVHDDTTLECRIYHPEVLSRPRSHESNSDVFPTWGKKGIVMAHPYAPMGVPTTIVLMGYVVGTFNFRGAHASKGRTSWSGKPEVDDYISFAAFFIHYLSFIHPFPSSSANFTPEQSPVSPRLSKRNELCGTQDRASSIVVLGGYSYGSLILRNLPPVPSILQPFCAPLNGSSASEILLRAHKLSDQSNLEWINQARDNERQKRRGHDNKLSVTMGGEETSPDVRRSSREIRRSIDGRRSLDLGDRLRSLSHRRRKDSAGPKTPPEGTARPIITVPEIRYFLVSPLTAPISTLAAPGLAPKFWSKDKSHSEIFGRHNSLAVFGDHDIFSAVKKVKQWAEKLESEPGSKFSHVEIAGAGHFWVEEGVEMQLRTTMREWGG</sequence>
<dbReference type="Gene3D" id="3.40.50.1820">
    <property type="entry name" value="alpha/beta hydrolase"/>
    <property type="match status" value="2"/>
</dbReference>
<dbReference type="EMBL" id="JAGMWT010000006">
    <property type="protein sequence ID" value="KAH7126996.1"/>
    <property type="molecule type" value="Genomic_DNA"/>
</dbReference>
<feature type="region of interest" description="Disordered" evidence="1">
    <location>
        <begin position="259"/>
        <end position="283"/>
    </location>
</feature>
<dbReference type="Proteomes" id="UP000700596">
    <property type="component" value="Unassembled WGS sequence"/>
</dbReference>
<dbReference type="SUPFAM" id="SSF53474">
    <property type="entry name" value="alpha/beta-Hydrolases"/>
    <property type="match status" value="1"/>
</dbReference>
<comment type="caution">
    <text evidence="2">The sequence shown here is derived from an EMBL/GenBank/DDBJ whole genome shotgun (WGS) entry which is preliminary data.</text>
</comment>
<accession>A0A9P9DXF9</accession>
<organism evidence="2 3">
    <name type="scientific">Dendryphion nanum</name>
    <dbReference type="NCBI Taxonomy" id="256645"/>
    <lineage>
        <taxon>Eukaryota</taxon>
        <taxon>Fungi</taxon>
        <taxon>Dikarya</taxon>
        <taxon>Ascomycota</taxon>
        <taxon>Pezizomycotina</taxon>
        <taxon>Dothideomycetes</taxon>
        <taxon>Pleosporomycetidae</taxon>
        <taxon>Pleosporales</taxon>
        <taxon>Torulaceae</taxon>
        <taxon>Dendryphion</taxon>
    </lineage>
</organism>